<proteinExistence type="predicted"/>
<name>A0A7J7HQT0_CAMSI</name>
<reference evidence="2 3" key="2">
    <citation type="submission" date="2020-07" db="EMBL/GenBank/DDBJ databases">
        <title>Genome assembly of wild tea tree DASZ reveals pedigree and selection history of tea varieties.</title>
        <authorList>
            <person name="Zhang W."/>
        </authorList>
    </citation>
    <scope>NUCLEOTIDE SEQUENCE [LARGE SCALE GENOMIC DNA]</scope>
    <source>
        <strain evidence="3">cv. G240</strain>
        <tissue evidence="2">Leaf</tissue>
    </source>
</reference>
<dbReference type="InterPro" id="IPR036396">
    <property type="entry name" value="Cyt_P450_sf"/>
</dbReference>
<dbReference type="InterPro" id="IPR001128">
    <property type="entry name" value="Cyt_P450"/>
</dbReference>
<dbReference type="Pfam" id="PF00067">
    <property type="entry name" value="p450"/>
    <property type="match status" value="1"/>
</dbReference>
<reference evidence="3" key="1">
    <citation type="journal article" date="2020" name="Nat. Commun.">
        <title>Genome assembly of wild tea tree DASZ reveals pedigree and selection history of tea varieties.</title>
        <authorList>
            <person name="Zhang W."/>
            <person name="Zhang Y."/>
            <person name="Qiu H."/>
            <person name="Guo Y."/>
            <person name="Wan H."/>
            <person name="Zhang X."/>
            <person name="Scossa F."/>
            <person name="Alseekh S."/>
            <person name="Zhang Q."/>
            <person name="Wang P."/>
            <person name="Xu L."/>
            <person name="Schmidt M.H."/>
            <person name="Jia X."/>
            <person name="Li D."/>
            <person name="Zhu A."/>
            <person name="Guo F."/>
            <person name="Chen W."/>
            <person name="Ni D."/>
            <person name="Usadel B."/>
            <person name="Fernie A.R."/>
            <person name="Wen W."/>
        </authorList>
    </citation>
    <scope>NUCLEOTIDE SEQUENCE [LARGE SCALE GENOMIC DNA]</scope>
    <source>
        <strain evidence="3">cv. G240</strain>
    </source>
</reference>
<dbReference type="GO" id="GO:0016705">
    <property type="term" value="F:oxidoreductase activity, acting on paired donors, with incorporation or reduction of molecular oxygen"/>
    <property type="evidence" value="ECO:0007669"/>
    <property type="project" value="InterPro"/>
</dbReference>
<dbReference type="GO" id="GO:0005506">
    <property type="term" value="F:iron ion binding"/>
    <property type="evidence" value="ECO:0007669"/>
    <property type="project" value="InterPro"/>
</dbReference>
<organism evidence="2 3">
    <name type="scientific">Camellia sinensis</name>
    <name type="common">Tea plant</name>
    <name type="synonym">Thea sinensis</name>
    <dbReference type="NCBI Taxonomy" id="4442"/>
    <lineage>
        <taxon>Eukaryota</taxon>
        <taxon>Viridiplantae</taxon>
        <taxon>Streptophyta</taxon>
        <taxon>Embryophyta</taxon>
        <taxon>Tracheophyta</taxon>
        <taxon>Spermatophyta</taxon>
        <taxon>Magnoliopsida</taxon>
        <taxon>eudicotyledons</taxon>
        <taxon>Gunneridae</taxon>
        <taxon>Pentapetalae</taxon>
        <taxon>asterids</taxon>
        <taxon>Ericales</taxon>
        <taxon>Theaceae</taxon>
        <taxon>Camellia</taxon>
    </lineage>
</organism>
<gene>
    <name evidence="2" type="ORF">HYC85_007252</name>
</gene>
<dbReference type="EMBL" id="JACBKZ010000003">
    <property type="protein sequence ID" value="KAF5954396.1"/>
    <property type="molecule type" value="Genomic_DNA"/>
</dbReference>
<dbReference type="GO" id="GO:0020037">
    <property type="term" value="F:heme binding"/>
    <property type="evidence" value="ECO:0007669"/>
    <property type="project" value="InterPro"/>
</dbReference>
<feature type="compositionally biased region" description="Basic and acidic residues" evidence="1">
    <location>
        <begin position="1"/>
        <end position="20"/>
    </location>
</feature>
<dbReference type="GO" id="GO:0004497">
    <property type="term" value="F:monooxygenase activity"/>
    <property type="evidence" value="ECO:0007669"/>
    <property type="project" value="InterPro"/>
</dbReference>
<dbReference type="Gene3D" id="1.10.630.10">
    <property type="entry name" value="Cytochrome P450"/>
    <property type="match status" value="1"/>
</dbReference>
<dbReference type="SUPFAM" id="SSF48264">
    <property type="entry name" value="Cytochrome P450"/>
    <property type="match status" value="1"/>
</dbReference>
<dbReference type="PANTHER" id="PTHR47951:SF3">
    <property type="entry name" value="CYTOCHROME P450, FAMILY 706, SUBFAMILY A, POLYPEPTIDE 4"/>
    <property type="match status" value="1"/>
</dbReference>
<dbReference type="Proteomes" id="UP000593564">
    <property type="component" value="Unassembled WGS sequence"/>
</dbReference>
<accession>A0A7J7HQT0</accession>
<keyword evidence="3" id="KW-1185">Reference proteome</keyword>
<evidence type="ECO:0000313" key="2">
    <source>
        <dbReference type="EMBL" id="KAF5954396.1"/>
    </source>
</evidence>
<evidence type="ECO:0000313" key="3">
    <source>
        <dbReference type="Proteomes" id="UP000593564"/>
    </source>
</evidence>
<sequence length="104" mass="11404">MFREPQSDLWSDHEAPDGHKGGNHGQFAICSTGKCSGNMTSLSPTVTSQSWPMLQWQKLKNEGDAKTPLTMTHLKVLFMDMVLGGTATTSNAIEFAMAEMMNKP</sequence>
<evidence type="ECO:0000256" key="1">
    <source>
        <dbReference type="SAM" id="MobiDB-lite"/>
    </source>
</evidence>
<comment type="caution">
    <text evidence="2">The sequence shown here is derived from an EMBL/GenBank/DDBJ whole genome shotgun (WGS) entry which is preliminary data.</text>
</comment>
<feature type="region of interest" description="Disordered" evidence="1">
    <location>
        <begin position="1"/>
        <end position="26"/>
    </location>
</feature>
<dbReference type="PANTHER" id="PTHR47951">
    <property type="entry name" value="OS08G0547900 PROTEIN"/>
    <property type="match status" value="1"/>
</dbReference>
<protein>
    <submittedName>
        <fullName evidence="2">Uncharacterized protein</fullName>
    </submittedName>
</protein>
<dbReference type="AlphaFoldDB" id="A0A7J7HQT0"/>